<evidence type="ECO:0000313" key="2">
    <source>
        <dbReference type="EMBL" id="ESO96622.1"/>
    </source>
</evidence>
<sequence length="236" mass="27498">MDLCWNYFSVYITFLTSVLAQNSISSLSDCRSHQHAYTTLMRYPDGLEVDEGPYCRCLNMDQPESNWGLDNNNVLTWQHYERAHWTVQYRFCGPKFPSNFRECEGRERAAVVQTETTGWHPHLHVNRCRCPKNKLYQLMGWKKENGQWNYFYSCLKDQCKEKNSTCARITVVEEKNDDGEDSFGVIEMQLLCACGEGLLCPAKLQDYDRAHLRQTGASFVEKKCESIKQTGKEKTR</sequence>
<feature type="signal peptide" evidence="1">
    <location>
        <begin position="1"/>
        <end position="20"/>
    </location>
</feature>
<keyword evidence="3" id="KW-1185">Reference proteome</keyword>
<dbReference type="OrthoDB" id="6038972at2759"/>
<dbReference type="RefSeq" id="XP_009052704.1">
    <property type="nucleotide sequence ID" value="XM_009054456.1"/>
</dbReference>
<accession>V4AI66</accession>
<name>V4AI66_LOTGI</name>
<feature type="chain" id="PRO_5004716682" evidence="1">
    <location>
        <begin position="21"/>
        <end position="236"/>
    </location>
</feature>
<dbReference type="Proteomes" id="UP000030746">
    <property type="component" value="Unassembled WGS sequence"/>
</dbReference>
<dbReference type="AlphaFoldDB" id="V4AI66"/>
<gene>
    <name evidence="2" type="ORF">LOTGIDRAFT_239286</name>
</gene>
<dbReference type="CTD" id="20251018"/>
<keyword evidence="1" id="KW-0732">Signal</keyword>
<dbReference type="KEGG" id="lgi:LOTGIDRAFT_239286"/>
<evidence type="ECO:0000313" key="3">
    <source>
        <dbReference type="Proteomes" id="UP000030746"/>
    </source>
</evidence>
<proteinExistence type="predicted"/>
<dbReference type="OMA" id="WPHYERA"/>
<dbReference type="EMBL" id="KB201441">
    <property type="protein sequence ID" value="ESO96622.1"/>
    <property type="molecule type" value="Genomic_DNA"/>
</dbReference>
<evidence type="ECO:0000256" key="1">
    <source>
        <dbReference type="SAM" id="SignalP"/>
    </source>
</evidence>
<protein>
    <submittedName>
        <fullName evidence="2">Uncharacterized protein</fullName>
    </submittedName>
</protein>
<dbReference type="HOGENOM" id="CLU_1176601_0_0_1"/>
<dbReference type="GeneID" id="20251018"/>
<reference evidence="2 3" key="1">
    <citation type="journal article" date="2013" name="Nature">
        <title>Insights into bilaterian evolution from three spiralian genomes.</title>
        <authorList>
            <person name="Simakov O."/>
            <person name="Marletaz F."/>
            <person name="Cho S.J."/>
            <person name="Edsinger-Gonzales E."/>
            <person name="Havlak P."/>
            <person name="Hellsten U."/>
            <person name="Kuo D.H."/>
            <person name="Larsson T."/>
            <person name="Lv J."/>
            <person name="Arendt D."/>
            <person name="Savage R."/>
            <person name="Osoegawa K."/>
            <person name="de Jong P."/>
            <person name="Grimwood J."/>
            <person name="Chapman J.A."/>
            <person name="Shapiro H."/>
            <person name="Aerts A."/>
            <person name="Otillar R.P."/>
            <person name="Terry A.Y."/>
            <person name="Boore J.L."/>
            <person name="Grigoriev I.V."/>
            <person name="Lindberg D.R."/>
            <person name="Seaver E.C."/>
            <person name="Weisblat D.A."/>
            <person name="Putnam N.H."/>
            <person name="Rokhsar D.S."/>
        </authorList>
    </citation>
    <scope>NUCLEOTIDE SEQUENCE [LARGE SCALE GENOMIC DNA]</scope>
</reference>
<organism evidence="2 3">
    <name type="scientific">Lottia gigantea</name>
    <name type="common">Giant owl limpet</name>
    <dbReference type="NCBI Taxonomy" id="225164"/>
    <lineage>
        <taxon>Eukaryota</taxon>
        <taxon>Metazoa</taxon>
        <taxon>Spiralia</taxon>
        <taxon>Lophotrochozoa</taxon>
        <taxon>Mollusca</taxon>
        <taxon>Gastropoda</taxon>
        <taxon>Patellogastropoda</taxon>
        <taxon>Lottioidea</taxon>
        <taxon>Lottiidae</taxon>
        <taxon>Lottia</taxon>
    </lineage>
</organism>